<feature type="region of interest" description="Disordered" evidence="13">
    <location>
        <begin position="29"/>
        <end position="107"/>
    </location>
</feature>
<keyword evidence="6 14" id="KW-0812">Transmembrane</keyword>
<feature type="transmembrane region" description="Helical" evidence="14">
    <location>
        <begin position="209"/>
        <end position="228"/>
    </location>
</feature>
<comment type="similarity">
    <text evidence="2">Belongs to the GPC1 family.</text>
</comment>
<evidence type="ECO:0000256" key="9">
    <source>
        <dbReference type="ARBA" id="ARBA00023136"/>
    </source>
</evidence>
<dbReference type="AlphaFoldDB" id="A0A507BDV5"/>
<feature type="transmembrane region" description="Helical" evidence="14">
    <location>
        <begin position="258"/>
        <end position="278"/>
    </location>
</feature>
<evidence type="ECO:0000256" key="6">
    <source>
        <dbReference type="ARBA" id="ARBA00022692"/>
    </source>
</evidence>
<evidence type="ECO:0000256" key="10">
    <source>
        <dbReference type="ARBA" id="ARBA00023209"/>
    </source>
</evidence>
<dbReference type="GeneID" id="41972126"/>
<dbReference type="Proteomes" id="UP000319257">
    <property type="component" value="Unassembled WGS sequence"/>
</dbReference>
<keyword evidence="4" id="KW-0444">Lipid biosynthesis</keyword>
<comment type="caution">
    <text evidence="15">The sequence shown here is derived from an EMBL/GenBank/DDBJ whole genome shotgun (WGS) entry which is preliminary data.</text>
</comment>
<dbReference type="InterPro" id="IPR021261">
    <property type="entry name" value="GPCAT"/>
</dbReference>
<accession>A0A507BDV5</accession>
<evidence type="ECO:0000256" key="12">
    <source>
        <dbReference type="ARBA" id="ARBA00023315"/>
    </source>
</evidence>
<feature type="compositionally biased region" description="Basic and acidic residues" evidence="13">
    <location>
        <begin position="566"/>
        <end position="583"/>
    </location>
</feature>
<feature type="transmembrane region" description="Helical" evidence="14">
    <location>
        <begin position="456"/>
        <end position="475"/>
    </location>
</feature>
<reference evidence="15 16" key="1">
    <citation type="submission" date="2019-06" db="EMBL/GenBank/DDBJ databases">
        <title>Draft genome sequence of the filamentous fungus Phialemoniopsis curvata isolated from diesel fuel.</title>
        <authorList>
            <person name="Varaljay V.A."/>
            <person name="Lyon W.J."/>
            <person name="Crouch A.L."/>
            <person name="Drake C.E."/>
            <person name="Hollomon J.M."/>
            <person name="Nadeau L.J."/>
            <person name="Nunn H.S."/>
            <person name="Stevenson B.S."/>
            <person name="Bojanowski C.L."/>
            <person name="Crookes-Goodson W.J."/>
        </authorList>
    </citation>
    <scope>NUCLEOTIDE SEQUENCE [LARGE SCALE GENOMIC DNA]</scope>
    <source>
        <strain evidence="15 16">D216</strain>
    </source>
</reference>
<feature type="transmembrane region" description="Helical" evidence="14">
    <location>
        <begin position="315"/>
        <end position="335"/>
    </location>
</feature>
<dbReference type="EMBL" id="SKBQ01000023">
    <property type="protein sequence ID" value="TPX15121.1"/>
    <property type="molecule type" value="Genomic_DNA"/>
</dbReference>
<dbReference type="PANTHER" id="PTHR31201:SF1">
    <property type="entry name" value="GLYCEROPHOSPHOCHOLINE ACYLTRANSFERASE 1"/>
    <property type="match status" value="1"/>
</dbReference>
<comment type="subcellular location">
    <subcellularLocation>
        <location evidence="1">Membrane</location>
        <topology evidence="1">Multi-pass membrane protein</topology>
    </subcellularLocation>
</comment>
<dbReference type="GO" id="GO:0016020">
    <property type="term" value="C:membrane"/>
    <property type="evidence" value="ECO:0007669"/>
    <property type="project" value="UniProtKB-SubCell"/>
</dbReference>
<keyword evidence="10" id="KW-0594">Phospholipid biosynthesis</keyword>
<evidence type="ECO:0000256" key="13">
    <source>
        <dbReference type="SAM" id="MobiDB-lite"/>
    </source>
</evidence>
<keyword evidence="8" id="KW-0443">Lipid metabolism</keyword>
<feature type="compositionally biased region" description="Polar residues" evidence="13">
    <location>
        <begin position="63"/>
        <end position="74"/>
    </location>
</feature>
<keyword evidence="11" id="KW-1208">Phospholipid metabolism</keyword>
<keyword evidence="9 14" id="KW-0472">Membrane</keyword>
<dbReference type="GO" id="GO:0006656">
    <property type="term" value="P:phosphatidylcholine biosynthetic process"/>
    <property type="evidence" value="ECO:0007669"/>
    <property type="project" value="TreeGrafter"/>
</dbReference>
<evidence type="ECO:0000313" key="16">
    <source>
        <dbReference type="Proteomes" id="UP000319257"/>
    </source>
</evidence>
<name>A0A507BDV5_9PEZI</name>
<organism evidence="15 16">
    <name type="scientific">Thyridium curvatum</name>
    <dbReference type="NCBI Taxonomy" id="1093900"/>
    <lineage>
        <taxon>Eukaryota</taxon>
        <taxon>Fungi</taxon>
        <taxon>Dikarya</taxon>
        <taxon>Ascomycota</taxon>
        <taxon>Pezizomycotina</taxon>
        <taxon>Sordariomycetes</taxon>
        <taxon>Sordariomycetidae</taxon>
        <taxon>Thyridiales</taxon>
        <taxon>Thyridiaceae</taxon>
        <taxon>Thyridium</taxon>
    </lineage>
</organism>
<dbReference type="OrthoDB" id="406287at2759"/>
<dbReference type="STRING" id="1093900.A0A507BDV5"/>
<feature type="transmembrane region" description="Helical" evidence="14">
    <location>
        <begin position="234"/>
        <end position="251"/>
    </location>
</feature>
<keyword evidence="7 14" id="KW-1133">Transmembrane helix</keyword>
<evidence type="ECO:0000256" key="14">
    <source>
        <dbReference type="SAM" id="Phobius"/>
    </source>
</evidence>
<evidence type="ECO:0000256" key="2">
    <source>
        <dbReference type="ARBA" id="ARBA00006675"/>
    </source>
</evidence>
<evidence type="ECO:0000256" key="7">
    <source>
        <dbReference type="ARBA" id="ARBA00022989"/>
    </source>
</evidence>
<keyword evidence="16" id="KW-1185">Reference proteome</keyword>
<gene>
    <name evidence="15" type="ORF">E0L32_004679</name>
</gene>
<dbReference type="PANTHER" id="PTHR31201">
    <property type="entry name" value="OS01G0585100 PROTEIN"/>
    <property type="match status" value="1"/>
</dbReference>
<feature type="transmembrane region" description="Helical" evidence="14">
    <location>
        <begin position="360"/>
        <end position="385"/>
    </location>
</feature>
<evidence type="ECO:0000256" key="5">
    <source>
        <dbReference type="ARBA" id="ARBA00022679"/>
    </source>
</evidence>
<keyword evidence="5" id="KW-0808">Transferase</keyword>
<feature type="region of interest" description="Disordered" evidence="13">
    <location>
        <begin position="500"/>
        <end position="583"/>
    </location>
</feature>
<dbReference type="FunCoup" id="A0A507BDV5">
    <property type="interactions" value="171"/>
</dbReference>
<dbReference type="RefSeq" id="XP_030996832.1">
    <property type="nucleotide sequence ID" value="XM_031139116.1"/>
</dbReference>
<evidence type="ECO:0000256" key="1">
    <source>
        <dbReference type="ARBA" id="ARBA00004141"/>
    </source>
</evidence>
<feature type="compositionally biased region" description="Low complexity" evidence="13">
    <location>
        <begin position="90"/>
        <end position="104"/>
    </location>
</feature>
<evidence type="ECO:0000256" key="8">
    <source>
        <dbReference type="ARBA" id="ARBA00023098"/>
    </source>
</evidence>
<evidence type="ECO:0000256" key="4">
    <source>
        <dbReference type="ARBA" id="ARBA00022516"/>
    </source>
</evidence>
<feature type="transmembrane region" description="Helical" evidence="14">
    <location>
        <begin position="284"/>
        <end position="303"/>
    </location>
</feature>
<evidence type="ECO:0000313" key="15">
    <source>
        <dbReference type="EMBL" id="TPX15121.1"/>
    </source>
</evidence>
<dbReference type="Pfam" id="PF10998">
    <property type="entry name" value="DUF2838"/>
    <property type="match status" value="1"/>
</dbReference>
<evidence type="ECO:0000256" key="3">
    <source>
        <dbReference type="ARBA" id="ARBA00019082"/>
    </source>
</evidence>
<protein>
    <recommendedName>
        <fullName evidence="3">Glycerophosphocholine acyltransferase 1</fullName>
    </recommendedName>
</protein>
<keyword evidence="12" id="KW-0012">Acyltransferase</keyword>
<dbReference type="GO" id="GO:0016746">
    <property type="term" value="F:acyltransferase activity"/>
    <property type="evidence" value="ECO:0007669"/>
    <property type="project" value="UniProtKB-KW"/>
</dbReference>
<evidence type="ECO:0000256" key="11">
    <source>
        <dbReference type="ARBA" id="ARBA00023264"/>
    </source>
</evidence>
<sequence length="583" mass="66223">MADVIVVRAATALRRVSFHNDHKKYPVRTFSMAEPESSAPIPVPKAKSEGTLTDSEPIYTPEGATTPSLGSSPEQAIADTPTLGPTLSASPRLSRNPSFSNSSSYQEDWDIPPLDRLTVLDLLDNFALPQHLEKISKGISAQTQKLRKSRDALTSRGQLARERMVEEWRHRVPTADEQLDRYRKRMQRSIDRLGKQWNDTRVITVREKVSFIFGVLNIFMSGYIIGAYPELMHLWYSVQIMYYMPIRYYTYHRRGYHYFLADLCYFVNFLLMLSIWAFPSSKRLFTATFCLAFGNNAVAIILWRNSLVFHSFDKVTSLFIHVMPCATIHCMVHLFDPEKQAKRFPGIYNVKYSPKGSPTAYVNLVSMLLWSTIPYAIWQLSYYFFITVRRREKIAAGRPTSFTWLRKSYAKTMVGKFVLSLPEVLQEPAFMLIQYGLACATMLPCPLWFYSRWASAAFLMTVFTWSIYNGATYYIDVFGKRFQKELEAMKAEVAKWQTSPESVGLGSPPLAPHQEKEAEAEGIGSKVGGGEVERSSSLDRIPLLNEETSKQQRAASDAEVSGSDTGAKDVARQRKGVEFETGA</sequence>
<proteinExistence type="inferred from homology"/>
<dbReference type="InParanoid" id="A0A507BDV5"/>